<feature type="transmembrane region" description="Helical" evidence="6">
    <location>
        <begin position="90"/>
        <end position="110"/>
    </location>
</feature>
<evidence type="ECO:0000256" key="2">
    <source>
        <dbReference type="ARBA" id="ARBA00022692"/>
    </source>
</evidence>
<feature type="domain" description="Rhodopsin" evidence="7">
    <location>
        <begin position="4"/>
        <end position="184"/>
    </location>
</feature>
<dbReference type="InterPro" id="IPR052337">
    <property type="entry name" value="SAT4-like"/>
</dbReference>
<evidence type="ECO:0000256" key="3">
    <source>
        <dbReference type="ARBA" id="ARBA00022989"/>
    </source>
</evidence>
<keyword evidence="9" id="KW-1185">Reference proteome</keyword>
<proteinExistence type="inferred from homology"/>
<dbReference type="GO" id="GO:0016020">
    <property type="term" value="C:membrane"/>
    <property type="evidence" value="ECO:0007669"/>
    <property type="project" value="UniProtKB-SubCell"/>
</dbReference>
<keyword evidence="3 6" id="KW-1133">Transmembrane helix</keyword>
<dbReference type="PANTHER" id="PTHR33048:SF129">
    <property type="entry name" value="INTEGRAL MEMBRANE PROTEIN-RELATED"/>
    <property type="match status" value="1"/>
</dbReference>
<dbReference type="PANTHER" id="PTHR33048">
    <property type="entry name" value="PTH11-LIKE INTEGRAL MEMBRANE PROTEIN (AFU_ORTHOLOGUE AFUA_5G11245)"/>
    <property type="match status" value="1"/>
</dbReference>
<feature type="transmembrane region" description="Helical" evidence="6">
    <location>
        <begin position="52"/>
        <end position="70"/>
    </location>
</feature>
<organism evidence="8 9">
    <name type="scientific">Schizothecium vesticola</name>
    <dbReference type="NCBI Taxonomy" id="314040"/>
    <lineage>
        <taxon>Eukaryota</taxon>
        <taxon>Fungi</taxon>
        <taxon>Dikarya</taxon>
        <taxon>Ascomycota</taxon>
        <taxon>Pezizomycotina</taxon>
        <taxon>Sordariomycetes</taxon>
        <taxon>Sordariomycetidae</taxon>
        <taxon>Sordariales</taxon>
        <taxon>Schizotheciaceae</taxon>
        <taxon>Schizothecium</taxon>
    </lineage>
</organism>
<feature type="non-terminal residue" evidence="8">
    <location>
        <position position="1"/>
    </location>
</feature>
<dbReference type="InterPro" id="IPR049326">
    <property type="entry name" value="Rhodopsin_dom_fungi"/>
</dbReference>
<dbReference type="Pfam" id="PF20684">
    <property type="entry name" value="Fung_rhodopsin"/>
    <property type="match status" value="1"/>
</dbReference>
<keyword evidence="4 6" id="KW-0472">Membrane</keyword>
<evidence type="ECO:0000256" key="5">
    <source>
        <dbReference type="ARBA" id="ARBA00038359"/>
    </source>
</evidence>
<comment type="caution">
    <text evidence="8">The sequence shown here is derived from an EMBL/GenBank/DDBJ whole genome shotgun (WGS) entry which is preliminary data.</text>
</comment>
<dbReference type="Proteomes" id="UP001172155">
    <property type="component" value="Unassembled WGS sequence"/>
</dbReference>
<protein>
    <recommendedName>
        <fullName evidence="7">Rhodopsin domain-containing protein</fullName>
    </recommendedName>
</protein>
<reference evidence="8" key="1">
    <citation type="submission" date="2023-06" db="EMBL/GenBank/DDBJ databases">
        <title>Genome-scale phylogeny and comparative genomics of the fungal order Sordariales.</title>
        <authorList>
            <consortium name="Lawrence Berkeley National Laboratory"/>
            <person name="Hensen N."/>
            <person name="Bonometti L."/>
            <person name="Westerberg I."/>
            <person name="Brannstrom I.O."/>
            <person name="Guillou S."/>
            <person name="Cros-Aarteil S."/>
            <person name="Calhoun S."/>
            <person name="Haridas S."/>
            <person name="Kuo A."/>
            <person name="Mondo S."/>
            <person name="Pangilinan J."/>
            <person name="Riley R."/>
            <person name="LaButti K."/>
            <person name="Andreopoulos B."/>
            <person name="Lipzen A."/>
            <person name="Chen C."/>
            <person name="Yanf M."/>
            <person name="Daum C."/>
            <person name="Ng V."/>
            <person name="Clum A."/>
            <person name="Steindorff A."/>
            <person name="Ohm R."/>
            <person name="Martin F."/>
            <person name="Silar P."/>
            <person name="Natvig D."/>
            <person name="Lalanne C."/>
            <person name="Gautier V."/>
            <person name="Ament-velasquez S.L."/>
            <person name="Kruys A."/>
            <person name="Hutchinson M.I."/>
            <person name="Powell A.J."/>
            <person name="Barry K."/>
            <person name="Miller A.N."/>
            <person name="Grigoriev I.V."/>
            <person name="Debuchy R."/>
            <person name="Gladieux P."/>
            <person name="Thoren M.H."/>
            <person name="Johannesson H."/>
        </authorList>
    </citation>
    <scope>NUCLEOTIDE SEQUENCE</scope>
    <source>
        <strain evidence="8">SMH3187-1</strain>
    </source>
</reference>
<comment type="subcellular location">
    <subcellularLocation>
        <location evidence="1">Membrane</location>
        <topology evidence="1">Multi-pass membrane protein</topology>
    </subcellularLocation>
</comment>
<keyword evidence="2 6" id="KW-0812">Transmembrane</keyword>
<comment type="similarity">
    <text evidence="5">Belongs to the SAT4 family.</text>
</comment>
<evidence type="ECO:0000256" key="6">
    <source>
        <dbReference type="SAM" id="Phobius"/>
    </source>
</evidence>
<evidence type="ECO:0000256" key="4">
    <source>
        <dbReference type="ARBA" id="ARBA00023136"/>
    </source>
</evidence>
<feature type="non-terminal residue" evidence="8">
    <location>
        <position position="194"/>
    </location>
</feature>
<dbReference type="EMBL" id="JAUKUD010000007">
    <property type="protein sequence ID" value="KAK0737964.1"/>
    <property type="molecule type" value="Genomic_DNA"/>
</dbReference>
<evidence type="ECO:0000259" key="7">
    <source>
        <dbReference type="Pfam" id="PF20684"/>
    </source>
</evidence>
<sequence length="194" mass="21129">AIPVWNAAMTCIKISVALSLLRIPVNRAWTVFLWTVTATQVAYFIGNTVYAFLYAFLACVPLHGIWDLTVTDAHCLGPASPRIVSNVESAVNITTDFLLSLAPMVLLWGLRRPLRERILVCGLMGIGLFASVACIVKAVVVRQWGDPAVDAWELAMAIATWTIIEQLLAVLAVCSPSLKGPLQRILGRFGILLT</sequence>
<evidence type="ECO:0000256" key="1">
    <source>
        <dbReference type="ARBA" id="ARBA00004141"/>
    </source>
</evidence>
<name>A0AA40BPG3_9PEZI</name>
<evidence type="ECO:0000313" key="8">
    <source>
        <dbReference type="EMBL" id="KAK0737964.1"/>
    </source>
</evidence>
<evidence type="ECO:0000313" key="9">
    <source>
        <dbReference type="Proteomes" id="UP001172155"/>
    </source>
</evidence>
<gene>
    <name evidence="8" type="ORF">B0T18DRAFT_303265</name>
</gene>
<feature type="transmembrane region" description="Helical" evidence="6">
    <location>
        <begin position="117"/>
        <end position="140"/>
    </location>
</feature>
<feature type="transmembrane region" description="Helical" evidence="6">
    <location>
        <begin position="152"/>
        <end position="174"/>
    </location>
</feature>
<accession>A0AA40BPG3</accession>
<dbReference type="AlphaFoldDB" id="A0AA40BPG3"/>